<accession>J3LSU7</accession>
<sequence length="66" mass="7736">MSGWVGYAAMLVSASWELLDLRWCCRSRKFLGEGYLKCLIVCWKRFLDTNEKTNFTANLETARRII</sequence>
<evidence type="ECO:0000313" key="2">
    <source>
        <dbReference type="EnsemblPlants" id="OB03G41230.1"/>
    </source>
</evidence>
<dbReference type="Proteomes" id="UP000006038">
    <property type="component" value="Chromosome 3"/>
</dbReference>
<evidence type="ECO:0000313" key="3">
    <source>
        <dbReference type="Proteomes" id="UP000006038"/>
    </source>
</evidence>
<name>J3LSU7_ORYBR</name>
<protein>
    <recommendedName>
        <fullName evidence="4">Secreted protein</fullName>
    </recommendedName>
</protein>
<organism evidence="2">
    <name type="scientific">Oryza brachyantha</name>
    <name type="common">malo sina</name>
    <dbReference type="NCBI Taxonomy" id="4533"/>
    <lineage>
        <taxon>Eukaryota</taxon>
        <taxon>Viridiplantae</taxon>
        <taxon>Streptophyta</taxon>
        <taxon>Embryophyta</taxon>
        <taxon>Tracheophyta</taxon>
        <taxon>Spermatophyta</taxon>
        <taxon>Magnoliopsida</taxon>
        <taxon>Liliopsida</taxon>
        <taxon>Poales</taxon>
        <taxon>Poaceae</taxon>
        <taxon>BOP clade</taxon>
        <taxon>Oryzoideae</taxon>
        <taxon>Oryzeae</taxon>
        <taxon>Oryzinae</taxon>
        <taxon>Oryza</taxon>
    </lineage>
</organism>
<reference evidence="2" key="2">
    <citation type="submission" date="2013-04" db="UniProtKB">
        <authorList>
            <consortium name="EnsemblPlants"/>
        </authorList>
    </citation>
    <scope>IDENTIFICATION</scope>
</reference>
<feature type="chain" id="PRO_5003772965" description="Secreted protein" evidence="1">
    <location>
        <begin position="17"/>
        <end position="66"/>
    </location>
</feature>
<keyword evidence="1" id="KW-0732">Signal</keyword>
<keyword evidence="3" id="KW-1185">Reference proteome</keyword>
<dbReference type="EnsemblPlants" id="OB03G41230.1">
    <property type="protein sequence ID" value="OB03G41230.1"/>
    <property type="gene ID" value="OB03G41230"/>
</dbReference>
<reference evidence="2" key="1">
    <citation type="journal article" date="2013" name="Nat. Commun.">
        <title>Whole-genome sequencing of Oryza brachyantha reveals mechanisms underlying Oryza genome evolution.</title>
        <authorList>
            <person name="Chen J."/>
            <person name="Huang Q."/>
            <person name="Gao D."/>
            <person name="Wang J."/>
            <person name="Lang Y."/>
            <person name="Liu T."/>
            <person name="Li B."/>
            <person name="Bai Z."/>
            <person name="Luis Goicoechea J."/>
            <person name="Liang C."/>
            <person name="Chen C."/>
            <person name="Zhang W."/>
            <person name="Sun S."/>
            <person name="Liao Y."/>
            <person name="Zhang X."/>
            <person name="Yang L."/>
            <person name="Song C."/>
            <person name="Wang M."/>
            <person name="Shi J."/>
            <person name="Liu G."/>
            <person name="Liu J."/>
            <person name="Zhou H."/>
            <person name="Zhou W."/>
            <person name="Yu Q."/>
            <person name="An N."/>
            <person name="Chen Y."/>
            <person name="Cai Q."/>
            <person name="Wang B."/>
            <person name="Liu B."/>
            <person name="Min J."/>
            <person name="Huang Y."/>
            <person name="Wu H."/>
            <person name="Li Z."/>
            <person name="Zhang Y."/>
            <person name="Yin Y."/>
            <person name="Song W."/>
            <person name="Jiang J."/>
            <person name="Jackson S.A."/>
            <person name="Wing R.A."/>
            <person name="Wang J."/>
            <person name="Chen M."/>
        </authorList>
    </citation>
    <scope>NUCLEOTIDE SEQUENCE [LARGE SCALE GENOMIC DNA]</scope>
    <source>
        <strain evidence="2">cv. IRGC 101232</strain>
    </source>
</reference>
<proteinExistence type="predicted"/>
<dbReference type="Gramene" id="OB03G41230.1">
    <property type="protein sequence ID" value="OB03G41230.1"/>
    <property type="gene ID" value="OB03G41230"/>
</dbReference>
<dbReference type="AlphaFoldDB" id="J3LSU7"/>
<evidence type="ECO:0008006" key="4">
    <source>
        <dbReference type="Google" id="ProtNLM"/>
    </source>
</evidence>
<feature type="signal peptide" evidence="1">
    <location>
        <begin position="1"/>
        <end position="16"/>
    </location>
</feature>
<dbReference type="HOGENOM" id="CLU_2835241_0_0_1"/>
<evidence type="ECO:0000256" key="1">
    <source>
        <dbReference type="SAM" id="SignalP"/>
    </source>
</evidence>